<evidence type="ECO:0000256" key="1">
    <source>
        <dbReference type="SAM" id="Phobius"/>
    </source>
</evidence>
<sequence length="140" mass="14900">MSSAVFSSRYRAYPWQVVGVVAVAGLAVLLWFAWLGWDHEYQVDPRTGVASGPYEVWQVAGCALSLLVLLLGALMLRLRPVSTSAALTLAFTAVWTVDAASRDTTGLYGVGTLMLLAGLAAATAVVSVVFLHLRTVSRST</sequence>
<evidence type="ECO:0000313" key="2">
    <source>
        <dbReference type="EMBL" id="MBG0560231.1"/>
    </source>
</evidence>
<evidence type="ECO:0000313" key="3">
    <source>
        <dbReference type="Proteomes" id="UP000598146"/>
    </source>
</evidence>
<keyword evidence="1" id="KW-0472">Membrane</keyword>
<gene>
    <name evidence="2" type="ORF">I4J89_01965</name>
</gene>
<reference evidence="2" key="1">
    <citation type="submission" date="2020-11" db="EMBL/GenBank/DDBJ databases">
        <title>Isolation and identification of active actinomycetes.</title>
        <authorList>
            <person name="Sun X."/>
        </authorList>
    </citation>
    <scope>NUCLEOTIDE SEQUENCE</scope>
    <source>
        <strain evidence="2">NEAU-A11</strain>
    </source>
</reference>
<organism evidence="2 3">
    <name type="scientific">Actinoplanes aureus</name>
    <dbReference type="NCBI Taxonomy" id="2792083"/>
    <lineage>
        <taxon>Bacteria</taxon>
        <taxon>Bacillati</taxon>
        <taxon>Actinomycetota</taxon>
        <taxon>Actinomycetes</taxon>
        <taxon>Micromonosporales</taxon>
        <taxon>Micromonosporaceae</taxon>
        <taxon>Actinoplanes</taxon>
    </lineage>
</organism>
<keyword evidence="1" id="KW-0812">Transmembrane</keyword>
<name>A0A931C4Z7_9ACTN</name>
<dbReference type="EMBL" id="JADQTO010000001">
    <property type="protein sequence ID" value="MBG0560231.1"/>
    <property type="molecule type" value="Genomic_DNA"/>
</dbReference>
<keyword evidence="1" id="KW-1133">Transmembrane helix</keyword>
<dbReference type="AlphaFoldDB" id="A0A931C4Z7"/>
<protein>
    <submittedName>
        <fullName evidence="2">Uncharacterized protein</fullName>
    </submittedName>
</protein>
<dbReference type="RefSeq" id="WP_196412036.1">
    <property type="nucleotide sequence ID" value="NZ_JADQTO010000001.1"/>
</dbReference>
<feature type="transmembrane region" description="Helical" evidence="1">
    <location>
        <begin position="12"/>
        <end position="37"/>
    </location>
</feature>
<feature type="transmembrane region" description="Helical" evidence="1">
    <location>
        <begin position="107"/>
        <end position="133"/>
    </location>
</feature>
<feature type="transmembrane region" description="Helical" evidence="1">
    <location>
        <begin position="57"/>
        <end position="76"/>
    </location>
</feature>
<proteinExistence type="predicted"/>
<dbReference type="Proteomes" id="UP000598146">
    <property type="component" value="Unassembled WGS sequence"/>
</dbReference>
<accession>A0A931C4Z7</accession>
<comment type="caution">
    <text evidence="2">The sequence shown here is derived from an EMBL/GenBank/DDBJ whole genome shotgun (WGS) entry which is preliminary data.</text>
</comment>
<feature type="transmembrane region" description="Helical" evidence="1">
    <location>
        <begin position="83"/>
        <end position="101"/>
    </location>
</feature>
<keyword evidence="3" id="KW-1185">Reference proteome</keyword>